<evidence type="ECO:0000256" key="1">
    <source>
        <dbReference type="ARBA" id="ARBA00007249"/>
    </source>
</evidence>
<dbReference type="InterPro" id="IPR000795">
    <property type="entry name" value="T_Tr_GTP-bd_dom"/>
</dbReference>
<feature type="compositionally biased region" description="Basic and acidic residues" evidence="4">
    <location>
        <begin position="33"/>
        <end position="47"/>
    </location>
</feature>
<dbReference type="PANTHER" id="PTHR43721:SF9">
    <property type="entry name" value="GTP-BINDING PROTEIN 1"/>
    <property type="match status" value="1"/>
</dbReference>
<dbReference type="GO" id="GO:0003746">
    <property type="term" value="F:translation elongation factor activity"/>
    <property type="evidence" value="ECO:0007669"/>
    <property type="project" value="TreeGrafter"/>
</dbReference>
<dbReference type="FunFam" id="2.40.30.10:FF:000084">
    <property type="entry name" value="GTP-binding elongation factor Tu family"/>
    <property type="match status" value="1"/>
</dbReference>
<dbReference type="CDD" id="cd03694">
    <property type="entry name" value="GTPBP_II"/>
    <property type="match status" value="1"/>
</dbReference>
<dbReference type="InParanoid" id="G4TB26"/>
<dbReference type="Gene3D" id="2.40.30.10">
    <property type="entry name" value="Translation factors"/>
    <property type="match status" value="1"/>
</dbReference>
<dbReference type="OrthoDB" id="248233at2759"/>
<comment type="caution">
    <text evidence="6">The sequence shown here is derived from an EMBL/GenBank/DDBJ whole genome shotgun (WGS) entry which is preliminary data.</text>
</comment>
<dbReference type="FunFam" id="3.40.50.300:FF:000091">
    <property type="entry name" value="Probable GTP-binding protein 1"/>
    <property type="match status" value="1"/>
</dbReference>
<dbReference type="CDD" id="cd04165">
    <property type="entry name" value="GTPBP1_like"/>
    <property type="match status" value="1"/>
</dbReference>
<accession>G4TB26</accession>
<dbReference type="InterPro" id="IPR004161">
    <property type="entry name" value="EFTu-like_2"/>
</dbReference>
<reference evidence="6 7" key="1">
    <citation type="journal article" date="2011" name="PLoS Pathog.">
        <title>Endophytic Life Strategies Decoded by Genome and Transcriptome Analyses of the Mutualistic Root Symbiont Piriformospora indica.</title>
        <authorList>
            <person name="Zuccaro A."/>
            <person name="Lahrmann U."/>
            <person name="Guldener U."/>
            <person name="Langen G."/>
            <person name="Pfiffi S."/>
            <person name="Biedenkopf D."/>
            <person name="Wong P."/>
            <person name="Samans B."/>
            <person name="Grimm C."/>
            <person name="Basiewicz M."/>
            <person name="Murat C."/>
            <person name="Martin F."/>
            <person name="Kogel K.H."/>
        </authorList>
    </citation>
    <scope>NUCLEOTIDE SEQUENCE [LARGE SCALE GENOMIC DNA]</scope>
    <source>
        <strain evidence="6 7">DSM 11827</strain>
    </source>
</reference>
<dbReference type="EMBL" id="CAFZ01000034">
    <property type="protein sequence ID" value="CCA68509.1"/>
    <property type="molecule type" value="Genomic_DNA"/>
</dbReference>
<dbReference type="AlphaFoldDB" id="G4TB26"/>
<keyword evidence="3" id="KW-0342">GTP-binding</keyword>
<dbReference type="CDD" id="cd03708">
    <property type="entry name" value="GTPBP_III"/>
    <property type="match status" value="1"/>
</dbReference>
<organism evidence="6 7">
    <name type="scientific">Serendipita indica (strain DSM 11827)</name>
    <name type="common">Root endophyte fungus</name>
    <name type="synonym">Piriformospora indica</name>
    <dbReference type="NCBI Taxonomy" id="1109443"/>
    <lineage>
        <taxon>Eukaryota</taxon>
        <taxon>Fungi</taxon>
        <taxon>Dikarya</taxon>
        <taxon>Basidiomycota</taxon>
        <taxon>Agaricomycotina</taxon>
        <taxon>Agaricomycetes</taxon>
        <taxon>Sebacinales</taxon>
        <taxon>Serendipitaceae</taxon>
        <taxon>Serendipita</taxon>
    </lineage>
</organism>
<dbReference type="FunFam" id="2.40.30.10:FF:000014">
    <property type="entry name" value="Probable GTP-binding protein 1"/>
    <property type="match status" value="1"/>
</dbReference>
<evidence type="ECO:0000256" key="4">
    <source>
        <dbReference type="SAM" id="MobiDB-lite"/>
    </source>
</evidence>
<comment type="similarity">
    <text evidence="1">Belongs to the TRAFAC class translation factor GTPase superfamily. Classic translation factor GTPase family. EF-Tu/EF-1A subfamily.</text>
</comment>
<dbReference type="GO" id="GO:0003924">
    <property type="term" value="F:GTPase activity"/>
    <property type="evidence" value="ECO:0007669"/>
    <property type="project" value="InterPro"/>
</dbReference>
<dbReference type="SUPFAM" id="SSF50465">
    <property type="entry name" value="EF-Tu/eEF-1alpha/eIF2-gamma C-terminal domain"/>
    <property type="match status" value="1"/>
</dbReference>
<dbReference type="PROSITE" id="PS51722">
    <property type="entry name" value="G_TR_2"/>
    <property type="match status" value="1"/>
</dbReference>
<dbReference type="Proteomes" id="UP000007148">
    <property type="component" value="Unassembled WGS sequence"/>
</dbReference>
<feature type="region of interest" description="Disordered" evidence="4">
    <location>
        <begin position="33"/>
        <end position="60"/>
    </location>
</feature>
<dbReference type="InterPro" id="IPR009001">
    <property type="entry name" value="Transl_elong_EF1A/Init_IF2_C"/>
</dbReference>
<dbReference type="InterPro" id="IPR035531">
    <property type="entry name" value="GTPBP1-like"/>
</dbReference>
<name>G4TB26_SERID</name>
<proteinExistence type="inferred from homology"/>
<dbReference type="Pfam" id="PF00009">
    <property type="entry name" value="GTP_EFTU"/>
    <property type="match status" value="1"/>
</dbReference>
<dbReference type="GO" id="GO:0005525">
    <property type="term" value="F:GTP binding"/>
    <property type="evidence" value="ECO:0007669"/>
    <property type="project" value="UniProtKB-KW"/>
</dbReference>
<dbReference type="eggNOG" id="KOG0463">
    <property type="taxonomic scope" value="Eukaryota"/>
</dbReference>
<protein>
    <submittedName>
        <fullName evidence="6">Probable GTP-binding protein 1</fullName>
    </submittedName>
</protein>
<dbReference type="STRING" id="1109443.G4TB26"/>
<evidence type="ECO:0000313" key="6">
    <source>
        <dbReference type="EMBL" id="CCA68509.1"/>
    </source>
</evidence>
<dbReference type="OMA" id="FRFIQRP"/>
<dbReference type="PANTHER" id="PTHR43721">
    <property type="entry name" value="ELONGATION FACTOR TU-RELATED"/>
    <property type="match status" value="1"/>
</dbReference>
<keyword evidence="2" id="KW-0547">Nucleotide-binding</keyword>
<evidence type="ECO:0000259" key="5">
    <source>
        <dbReference type="PROSITE" id="PS51722"/>
    </source>
</evidence>
<dbReference type="InterPro" id="IPR050055">
    <property type="entry name" value="EF-Tu_GTPase"/>
</dbReference>
<evidence type="ECO:0000313" key="7">
    <source>
        <dbReference type="Proteomes" id="UP000007148"/>
    </source>
</evidence>
<dbReference type="Gene3D" id="3.40.50.300">
    <property type="entry name" value="P-loop containing nucleotide triphosphate hydrolases"/>
    <property type="match status" value="1"/>
</dbReference>
<keyword evidence="7" id="KW-1185">Reference proteome</keyword>
<sequence length="613" mass="66300">MATLRAFQSEIEDIQTKSAEQQRIAAAASAALADKKLKPKEPVDQAAKDTPMSPVTDNDDEEDLAQVQDLLLGDEASHRRVSDLIASIVTRKRGECLVHLGLHPPHQLLFGNSPLPTEPTDDAAAKEAEWRGSKLDAEQLKTAIATLTQIVDGLGATVTRLFEHPTRATCLVRIPPPTVELTPEVRCAVVGNVDSGKSTTLGVLTRGALDDGRGKARVGLFRHKHEIETGRTSSVGMEILGFGPSGLPILPAIAAAPDSEVVKRERLGWEDIAAQSSKIISFIDLAGHERYLKTTLYGLTSGAPSCVFLMVGANAAGLIGMSKEHLAISLALSVPVVICITKIDMTPTNVLNETIKHIVKVLKSPGCRKTPVFVQSVESAAELSQVFVGKRLCPIFQISNVTGQGLDHVRTFLNLLPSSENEKKFIKDQPLEYSVTEVWSVPYTGVVVNGIINSGTITAGDPVLIGPDSLGGWISTAVKSIHRKRAPVPSAEAGQSVSFALKKMKKGVVRKGMVVIAKTETPPKVTRRFEGQVLILYHNTTLQRNYQAMLHCGNIRQTVRLVDMDSEQGILRTGDRATVIFEFIQRPEFLKPGMKLLFREGSTKGLGVVTKLL</sequence>
<dbReference type="InterPro" id="IPR009000">
    <property type="entry name" value="Transl_B-barrel_sf"/>
</dbReference>
<dbReference type="SUPFAM" id="SSF50447">
    <property type="entry name" value="Translation proteins"/>
    <property type="match status" value="1"/>
</dbReference>
<dbReference type="SUPFAM" id="SSF52540">
    <property type="entry name" value="P-loop containing nucleoside triphosphate hydrolases"/>
    <property type="match status" value="1"/>
</dbReference>
<gene>
    <name evidence="6" type="ORF">PIIN_02373</name>
</gene>
<evidence type="ECO:0000256" key="3">
    <source>
        <dbReference type="ARBA" id="ARBA00023134"/>
    </source>
</evidence>
<dbReference type="Pfam" id="PF03144">
    <property type="entry name" value="GTP_EFTU_D2"/>
    <property type="match status" value="1"/>
</dbReference>
<dbReference type="HOGENOM" id="CLU_012821_0_1_1"/>
<feature type="domain" description="Tr-type G" evidence="5">
    <location>
        <begin position="182"/>
        <end position="422"/>
    </location>
</feature>
<evidence type="ECO:0000256" key="2">
    <source>
        <dbReference type="ARBA" id="ARBA00022741"/>
    </source>
</evidence>
<dbReference type="InterPro" id="IPR027417">
    <property type="entry name" value="P-loop_NTPase"/>
</dbReference>